<evidence type="ECO:0000256" key="3">
    <source>
        <dbReference type="SAM" id="SignalP"/>
    </source>
</evidence>
<reference evidence="5 6" key="1">
    <citation type="submission" date="2020-06" db="EMBL/GenBank/DDBJ databases">
        <title>Mogibacterium timidum strain W9173 genomic sequence.</title>
        <authorList>
            <person name="Wade W.G."/>
            <person name="Johnston C.D."/>
            <person name="Chen T."/>
            <person name="Dewhirst F.E."/>
        </authorList>
    </citation>
    <scope>NUCLEOTIDE SEQUENCE [LARGE SCALE GENOMIC DNA]</scope>
    <source>
        <strain evidence="5 6">W9173</strain>
    </source>
</reference>
<evidence type="ECO:0000313" key="5">
    <source>
        <dbReference type="EMBL" id="NWO22515.1"/>
    </source>
</evidence>
<comment type="caution">
    <text evidence="5">The sequence shown here is derived from an EMBL/GenBank/DDBJ whole genome shotgun (WGS) entry which is preliminary data.</text>
</comment>
<dbReference type="GO" id="GO:0010181">
    <property type="term" value="F:FMN binding"/>
    <property type="evidence" value="ECO:0007669"/>
    <property type="project" value="InterPro"/>
</dbReference>
<proteinExistence type="predicted"/>
<evidence type="ECO:0000259" key="4">
    <source>
        <dbReference type="SMART" id="SM00900"/>
    </source>
</evidence>
<feature type="compositionally biased region" description="Basic and acidic residues" evidence="1">
    <location>
        <begin position="49"/>
        <end position="89"/>
    </location>
</feature>
<keyword evidence="6" id="KW-1185">Reference proteome</keyword>
<evidence type="ECO:0000313" key="6">
    <source>
        <dbReference type="Proteomes" id="UP000526307"/>
    </source>
</evidence>
<dbReference type="EMBL" id="JABXYR010000001">
    <property type="protein sequence ID" value="NWO22515.1"/>
    <property type="molecule type" value="Genomic_DNA"/>
</dbReference>
<feature type="transmembrane region" description="Helical" evidence="2">
    <location>
        <begin position="1667"/>
        <end position="1687"/>
    </location>
</feature>
<dbReference type="InterPro" id="IPR053139">
    <property type="entry name" value="Surface_bspA-like"/>
</dbReference>
<dbReference type="PANTHER" id="PTHR45661">
    <property type="entry name" value="SURFACE ANTIGEN"/>
    <property type="match status" value="1"/>
</dbReference>
<gene>
    <name evidence="5" type="ORF">HW270_00220</name>
</gene>
<accession>A0A7Y8VQ18</accession>
<feature type="region of interest" description="Disordered" evidence="1">
    <location>
        <begin position="38"/>
        <end position="92"/>
    </location>
</feature>
<organism evidence="5 6">
    <name type="scientific">Mogibacterium timidum</name>
    <dbReference type="NCBI Taxonomy" id="35519"/>
    <lineage>
        <taxon>Bacteria</taxon>
        <taxon>Bacillati</taxon>
        <taxon>Bacillota</taxon>
        <taxon>Clostridia</taxon>
        <taxon>Peptostreptococcales</taxon>
        <taxon>Anaerovoracaceae</taxon>
        <taxon>Mogibacterium</taxon>
    </lineage>
</organism>
<dbReference type="InterPro" id="IPR007329">
    <property type="entry name" value="FMN-bd"/>
</dbReference>
<feature type="domain" description="FMN-binding" evidence="4">
    <location>
        <begin position="1429"/>
        <end position="1511"/>
    </location>
</feature>
<dbReference type="Gene3D" id="3.80.10.10">
    <property type="entry name" value="Ribonuclease Inhibitor"/>
    <property type="match status" value="6"/>
</dbReference>
<dbReference type="Pfam" id="PF04205">
    <property type="entry name" value="FMN_bind"/>
    <property type="match status" value="1"/>
</dbReference>
<keyword evidence="2" id="KW-0472">Membrane</keyword>
<dbReference type="GO" id="GO:0016020">
    <property type="term" value="C:membrane"/>
    <property type="evidence" value="ECO:0007669"/>
    <property type="project" value="InterPro"/>
</dbReference>
<feature type="region of interest" description="Disordered" evidence="1">
    <location>
        <begin position="1231"/>
        <end position="1252"/>
    </location>
</feature>
<dbReference type="SMART" id="SM00900">
    <property type="entry name" value="FMN_bind"/>
    <property type="match status" value="1"/>
</dbReference>
<evidence type="ECO:0000256" key="1">
    <source>
        <dbReference type="SAM" id="MobiDB-lite"/>
    </source>
</evidence>
<feature type="chain" id="PRO_5030677872" evidence="3">
    <location>
        <begin position="29"/>
        <end position="1692"/>
    </location>
</feature>
<protein>
    <submittedName>
        <fullName evidence="5">Leucine-rich repeat protein</fullName>
    </submittedName>
</protein>
<feature type="signal peptide" evidence="3">
    <location>
        <begin position="1"/>
        <end position="28"/>
    </location>
</feature>
<dbReference type="RefSeq" id="WP_178978035.1">
    <property type="nucleotide sequence ID" value="NZ_JABXYR010000001.1"/>
</dbReference>
<dbReference type="PANTHER" id="PTHR45661:SF3">
    <property type="entry name" value="IG-LIKE DOMAIN-CONTAINING PROTEIN"/>
    <property type="match status" value="1"/>
</dbReference>
<dbReference type="InterPro" id="IPR032675">
    <property type="entry name" value="LRR_dom_sf"/>
</dbReference>
<sequence length="1692" mass="187896">MKNFKKNVSLILTVIMLSLNFGPTFTFAETGQIADKSEQPVTENAVAAPEKKEPVVSDSTDRTVIRKDVDKQISSDGRTGTESKTEIKKGAANLRSQPFDEDDFYISGVNFNGLTESGKAKLKAKNGVLDFPALKTQHGSPVSRIGSNGFKDLGIKAVSFPSAVTEIDPQAFYNNEISELRLPDTIQNIGYGAFSKNKIKKLILSKGMKTIWGFTFANNYLDEVVVPANITKISFNAFENNKSGNPNGKLKLVAENPETLAIDPKDKDKYDIVAQNSPSEKYKEEDFEYEIGWDHELQRNVCKVTGLTDSGKEKRKKNLNLIIPDAIKGNKVEVIGKNAFLERNLSSTSKLVSVTLPKNILKIEDSAFAGNALTAVTLPTTLQIIEPNAFCYNDITELFIPNSVRVIALNAFGGNPLTSVEIDNYKGRVSVDFQAFGNNVKPKYLRVKESYNITVKADAGVTVTTDPKDKANDGDKVKINYSITDNSKELLDIKVKSGEYSTVPVKDNSFVMPKKAVTVEVRLKDKYTLDKWCAEDFEYGYYELGTPDDDFYLYEYSVKGFSEKGKEKLKSLKSVILPSRDTKGNIPVWVYEDAFKGIKMDSVEVPGNYTHIQNNSFKSCGLKKAVLHEGLLYANDSAFEDNRLSELSLPNSFKYPSKAAFKGNNLKHIKLPEVCESIGPESFMNNSLESVEMGSKVRHIYSKAFAGNKLTEVNIPKSLKNRENGIDGIKADAFDNNPGKKNPLKPNENKVILWTPNKDNPNKLVNRGNYIVDPKLPQQDEEKWQADDFIYKTLKLNKLENGKKVPVELNSVAGFSDKGREKVKTNKDLVLPNIDTKGKNVEAVDDRAFAGSFGTKRLNTLKIPEGYVYIGSTAFAFNGCGGELVLPDSMEYVGPAAFFRNEFTGLVVPAGMDEISSAMMRGNRLSRIIFKGNNLVSIGRLAFAENRLEEITVPDSLKSIGAQAFTTNTGSDNYKGKLIIHTASGKNPNKLKDAENYLIDPKEPGVNPGIDYKKWTVDDFEYDDTTVKGFSEQGQLKIKKNKNLVIPDKTPDGKPVLTIGIDAFRNLNKGYDIESIRLPETVTVIEDYAFQFNNIDKFKMPRDLKKLGMGVFMMSNVTKIEWNDKIEYIDQACFFMCELGKLEIPASVRTVMNASFRRCNLTEVKFAKGSKLKTIESLAFADNKLKEITLPDGLESIGSQAFGDNQFKELDAPASLKNIGFQAFVNNPSKKNPAPVVVNTPEGKNPNGLTDDQGKTFVIDPKKKADHADKAELKKAIDEAEKIDSTKLTSKFKEMFDETLQEGKNIYADSEASQASVRGSIKSIRWIVRRSELSKLMFKKEELEPQKNKYDADKWANVETAYKEAKENLFYINISDEKVAHLINTLSVALKALDEDTDELKDAKAYEGEFRVKKTHYIEPYTIKVKVWVKNGIIVHVINNGTVTDDPNDDEEHNGGYFKQAVENLSKYKGKKVSDVKNSSSSKDLGIDAISGATISSVGIHEAIRNALSKVQEEEPIPQPQIRITADDPSININNGVVAKGNQIIYTKGKSKGAEFKIIGLNFDNDSNNIRVMVDGQTVADGNAYTLRSGSIIIGFKKTYLDSLKAGNHDIAISTGKGNLHARILIREDDVTANKPYENITSKSGTIHIKHTKSVNSTVKTGDSRNFIGFTLLFVMSAALTVVLVKFRRREE</sequence>
<dbReference type="Gene3D" id="3.90.1010.20">
    <property type="match status" value="1"/>
</dbReference>
<dbReference type="Proteomes" id="UP000526307">
    <property type="component" value="Unassembled WGS sequence"/>
</dbReference>
<name>A0A7Y8VQ18_9FIRM</name>
<keyword evidence="3" id="KW-0732">Signal</keyword>
<keyword evidence="2" id="KW-0812">Transmembrane</keyword>
<dbReference type="InterPro" id="IPR026906">
    <property type="entry name" value="LRR_5"/>
</dbReference>
<evidence type="ECO:0000256" key="2">
    <source>
        <dbReference type="SAM" id="Phobius"/>
    </source>
</evidence>
<dbReference type="Pfam" id="PF13306">
    <property type="entry name" value="LRR_5"/>
    <property type="match status" value="5"/>
</dbReference>
<keyword evidence="2" id="KW-1133">Transmembrane helix</keyword>